<feature type="compositionally biased region" description="Polar residues" evidence="1">
    <location>
        <begin position="832"/>
        <end position="863"/>
    </location>
</feature>
<feature type="region of interest" description="Disordered" evidence="1">
    <location>
        <begin position="830"/>
        <end position="893"/>
    </location>
</feature>
<dbReference type="FunFam" id="1.10.167.10:FF:000001">
    <property type="entry name" value="Putative regulator of g-protein signaling 12"/>
    <property type="match status" value="1"/>
</dbReference>
<dbReference type="Gene3D" id="1.10.167.10">
    <property type="entry name" value="Regulator of G-protein Signalling 4, domain 2"/>
    <property type="match status" value="1"/>
</dbReference>
<evidence type="ECO:0000256" key="1">
    <source>
        <dbReference type="SAM" id="MobiDB-lite"/>
    </source>
</evidence>
<sequence>LSSSKENWPKEERNNEGGFNSFIKTSKPPNRFIKYGGNPIKFDDLIYGSLNNFCWKNNENKKKKTSLMIFSSSEDLTTSDSEICKYSSINRGGRINEEINRMINFGKFPSLSTIYPNNSSLSLDDSEQQKEMLTTTTTRRHYNNEEGGLLTLSDSETEMTNYLNKNKKEFNTDDGHHHLINKLKKQKTPQRIPALEMVEEISPVLPRPNLNDEDFDVPPLPRPLQSIGREWRPLKTSTLANLHSFLPRTNPRQQKKNGGIVNNNLPQVIPLDPPRSLFDPFFPQQSSSSSTTISARPEQFNLPSALAKSFGIKGILFIQIAIVGNSLLIVHVRNGALFLENSPSSCYVKVEIRRSPSNRKRSKYDHRFRSKLSSEVRESNWPEFFDDFQFKISPINLQYGDKLGAAELLGRMSFSLRKFFRLAKQQQNDLINGRHQPIQICEGGFFLLPDRLGQQSHLSQKNILHKKYYDEIGVTGCSSISSNSSFGSPFKMMSEPEWAPSLVPNLGRTNFLKNTNFGKNQKIAATNNCSNSSSSQSGVDCKRRQMMADSSDFTSLTSSIDGGGVRNVEEDSFNGSGGNIENLNKNNNCSSSSTSSSSRLPPKPSQKQIYSSTSTSSTTELPLNKKENKEELNNKQSQQPQQFIKRNSVTNSAPLTDKLQRKNQLGPLGRTFNFLKSKLDFSLSASVLCPSKEECRLWQEDFFTLLSHKYGCMLFREFLQSEFSEENLDFWLDVENFKQMKDSKKQTLQKAQQIYDTYIKELAPKEVNLDSETRMKTKNGLQSIPLKTDIFNLAQNKIEQLMSKDSYSRFLKSEQYLDLLDDIPNVGDKPRSASNGLLRVSSTKSNGSILNNKRSTASRSPSLSPKLGFGGGGRCVRRNTCSPTSPVTSLQIPSHLTDNEQIFKREEIKEKKWSEVDELRSENEKSINDNDLFKSGKNGEEDKEEVFEKKEKNYMPKMGGGRWWEMWGREENNEEESNDKWNELMENKWKIDNDRFSWGGIFNKNEDNGERKGNCWWKKILNGIGNVAKMFVKGDSNEKSENLDNLDKFEKNNEWSKKGNKEEFIEKEIIEVKTEKKEEDEIIEKKDKEEFVEKRKSGERKGSQW</sequence>
<name>A0A915NTA7_9BILA</name>
<feature type="region of interest" description="Disordered" evidence="1">
    <location>
        <begin position="927"/>
        <end position="946"/>
    </location>
</feature>
<accession>A0A915NTA7</accession>
<feature type="compositionally biased region" description="Polar residues" evidence="1">
    <location>
        <begin position="636"/>
        <end position="654"/>
    </location>
</feature>
<keyword evidence="3" id="KW-1185">Reference proteome</keyword>
<dbReference type="SUPFAM" id="SSF48097">
    <property type="entry name" value="Regulator of G-protein signaling, RGS"/>
    <property type="match status" value="1"/>
</dbReference>
<evidence type="ECO:0000313" key="4">
    <source>
        <dbReference type="WBParaSite" id="scf7180000420105.g4737"/>
    </source>
</evidence>
<dbReference type="Proteomes" id="UP000887560">
    <property type="component" value="Unplaced"/>
</dbReference>
<evidence type="ECO:0000313" key="3">
    <source>
        <dbReference type="Proteomes" id="UP000887560"/>
    </source>
</evidence>
<feature type="compositionally biased region" description="Basic and acidic residues" evidence="1">
    <location>
        <begin position="623"/>
        <end position="633"/>
    </location>
</feature>
<feature type="domain" description="RGS" evidence="2">
    <location>
        <begin position="701"/>
        <end position="820"/>
    </location>
</feature>
<dbReference type="PANTHER" id="PTHR10845:SF259">
    <property type="entry name" value="RGS DOMAIN-CONTAINING PROTEIN-RELATED"/>
    <property type="match status" value="1"/>
</dbReference>
<feature type="region of interest" description="Disordered" evidence="1">
    <location>
        <begin position="1"/>
        <end position="23"/>
    </location>
</feature>
<feature type="compositionally biased region" description="Low complexity" evidence="1">
    <location>
        <begin position="579"/>
        <end position="598"/>
    </location>
</feature>
<dbReference type="PROSITE" id="PS50132">
    <property type="entry name" value="RGS"/>
    <property type="match status" value="1"/>
</dbReference>
<organism evidence="3 4">
    <name type="scientific">Meloidogyne floridensis</name>
    <dbReference type="NCBI Taxonomy" id="298350"/>
    <lineage>
        <taxon>Eukaryota</taxon>
        <taxon>Metazoa</taxon>
        <taxon>Ecdysozoa</taxon>
        <taxon>Nematoda</taxon>
        <taxon>Chromadorea</taxon>
        <taxon>Rhabditida</taxon>
        <taxon>Tylenchina</taxon>
        <taxon>Tylenchomorpha</taxon>
        <taxon>Tylenchoidea</taxon>
        <taxon>Meloidogynidae</taxon>
        <taxon>Meloidogyninae</taxon>
        <taxon>Meloidogyne</taxon>
    </lineage>
</organism>
<dbReference type="AlphaFoldDB" id="A0A915NTA7"/>
<feature type="compositionally biased region" description="Polar residues" evidence="1">
    <location>
        <begin position="879"/>
        <end position="893"/>
    </location>
</feature>
<dbReference type="PANTHER" id="PTHR10845">
    <property type="entry name" value="REGULATOR OF G PROTEIN SIGNALING"/>
    <property type="match status" value="1"/>
</dbReference>
<feature type="compositionally biased region" description="Low complexity" evidence="1">
    <location>
        <begin position="611"/>
        <end position="622"/>
    </location>
</feature>
<dbReference type="InterPro" id="IPR044926">
    <property type="entry name" value="RGS_subdomain_2"/>
</dbReference>
<proteinExistence type="predicted"/>
<dbReference type="PRINTS" id="PR01301">
    <property type="entry name" value="RGSPROTEIN"/>
</dbReference>
<evidence type="ECO:0000259" key="2">
    <source>
        <dbReference type="PROSITE" id="PS50132"/>
    </source>
</evidence>
<dbReference type="InterPro" id="IPR036305">
    <property type="entry name" value="RGS_sf"/>
</dbReference>
<dbReference type="Pfam" id="PF00615">
    <property type="entry name" value="RGS"/>
    <property type="match status" value="1"/>
</dbReference>
<feature type="region of interest" description="Disordered" evidence="1">
    <location>
        <begin position="550"/>
        <end position="654"/>
    </location>
</feature>
<protein>
    <submittedName>
        <fullName evidence="4">RGS domain-containing protein</fullName>
    </submittedName>
</protein>
<dbReference type="InterPro" id="IPR016137">
    <property type="entry name" value="RGS"/>
</dbReference>
<dbReference type="WBParaSite" id="scf7180000420105.g4737">
    <property type="protein sequence ID" value="scf7180000420105.g4737"/>
    <property type="gene ID" value="scf7180000420105.g4737"/>
</dbReference>
<reference evidence="4" key="1">
    <citation type="submission" date="2022-11" db="UniProtKB">
        <authorList>
            <consortium name="WormBaseParasite"/>
        </authorList>
    </citation>
    <scope>IDENTIFICATION</scope>
</reference>
<dbReference type="SMART" id="SM00315">
    <property type="entry name" value="RGS"/>
    <property type="match status" value="1"/>
</dbReference>
<feature type="compositionally biased region" description="Polar residues" evidence="1">
    <location>
        <begin position="551"/>
        <end position="560"/>
    </location>
</feature>